<name>A0A7J7CKQ2_TRIWF</name>
<comment type="caution">
    <text evidence="12">The sequence shown here is derived from an EMBL/GenBank/DDBJ whole genome shotgun (WGS) entry which is preliminary data.</text>
</comment>
<dbReference type="PROSITE" id="PS01361">
    <property type="entry name" value="ZF_DOF_1"/>
    <property type="match status" value="1"/>
</dbReference>
<dbReference type="InterPro" id="IPR045174">
    <property type="entry name" value="Dof"/>
</dbReference>
<evidence type="ECO:0000256" key="8">
    <source>
        <dbReference type="PROSITE-ProRule" id="PRU00071"/>
    </source>
</evidence>
<dbReference type="OrthoDB" id="1927254at2759"/>
<evidence type="ECO:0000256" key="4">
    <source>
        <dbReference type="ARBA" id="ARBA00023015"/>
    </source>
</evidence>
<evidence type="ECO:0000256" key="5">
    <source>
        <dbReference type="ARBA" id="ARBA00023125"/>
    </source>
</evidence>
<dbReference type="InParanoid" id="A0A7J7CKQ2"/>
<dbReference type="PROSITE" id="PS50884">
    <property type="entry name" value="ZF_DOF_2"/>
    <property type="match status" value="1"/>
</dbReference>
<keyword evidence="4 9" id="KW-0805">Transcription regulation</keyword>
<dbReference type="AlphaFoldDB" id="A0A7J7CKQ2"/>
<gene>
    <name evidence="12" type="ORF">HS088_TW15G00126</name>
</gene>
<dbReference type="GO" id="GO:0003700">
    <property type="term" value="F:DNA-binding transcription factor activity"/>
    <property type="evidence" value="ECO:0007669"/>
    <property type="project" value="UniProtKB-UniRule"/>
</dbReference>
<evidence type="ECO:0000256" key="6">
    <source>
        <dbReference type="ARBA" id="ARBA00023163"/>
    </source>
</evidence>
<evidence type="ECO:0000256" key="3">
    <source>
        <dbReference type="ARBA" id="ARBA00022833"/>
    </source>
</evidence>
<feature type="compositionally biased region" description="Low complexity" evidence="10">
    <location>
        <begin position="97"/>
        <end position="125"/>
    </location>
</feature>
<evidence type="ECO:0000313" key="13">
    <source>
        <dbReference type="Proteomes" id="UP000593562"/>
    </source>
</evidence>
<dbReference type="Pfam" id="PF02701">
    <property type="entry name" value="Zn_ribbon_Dof"/>
    <property type="match status" value="1"/>
</dbReference>
<keyword evidence="13" id="KW-1185">Reference proteome</keyword>
<evidence type="ECO:0000256" key="2">
    <source>
        <dbReference type="ARBA" id="ARBA00022771"/>
    </source>
</evidence>
<evidence type="ECO:0000256" key="7">
    <source>
        <dbReference type="ARBA" id="ARBA00023242"/>
    </source>
</evidence>
<evidence type="ECO:0000259" key="11">
    <source>
        <dbReference type="PROSITE" id="PS50884"/>
    </source>
</evidence>
<dbReference type="FunCoup" id="A0A7J7CKQ2">
    <property type="interactions" value="202"/>
</dbReference>
<dbReference type="PANTHER" id="PTHR31992:SF205">
    <property type="entry name" value="DOF ZINC FINGER PROTEIN"/>
    <property type="match status" value="1"/>
</dbReference>
<keyword evidence="6 9" id="KW-0804">Transcription</keyword>
<dbReference type="PANTHER" id="PTHR31992">
    <property type="entry name" value="DOF ZINC FINGER PROTEIN DOF1.4-RELATED"/>
    <property type="match status" value="1"/>
</dbReference>
<reference evidence="12 13" key="1">
    <citation type="journal article" date="2020" name="Nat. Commun.">
        <title>Genome of Tripterygium wilfordii and identification of cytochrome P450 involved in triptolide biosynthesis.</title>
        <authorList>
            <person name="Tu L."/>
            <person name="Su P."/>
            <person name="Zhang Z."/>
            <person name="Gao L."/>
            <person name="Wang J."/>
            <person name="Hu T."/>
            <person name="Zhou J."/>
            <person name="Zhang Y."/>
            <person name="Zhao Y."/>
            <person name="Liu Y."/>
            <person name="Song Y."/>
            <person name="Tong Y."/>
            <person name="Lu Y."/>
            <person name="Yang J."/>
            <person name="Xu C."/>
            <person name="Jia M."/>
            <person name="Peters R.J."/>
            <person name="Huang L."/>
            <person name="Gao W."/>
        </authorList>
    </citation>
    <scope>NUCLEOTIDE SEQUENCE [LARGE SCALE GENOMIC DNA]</scope>
    <source>
        <strain evidence="13">cv. XIE 37</strain>
        <tissue evidence="12">Leaf</tissue>
    </source>
</reference>
<keyword evidence="7 8" id="KW-0539">Nucleus</keyword>
<protein>
    <recommendedName>
        <fullName evidence="9">Dof zinc finger protein</fullName>
    </recommendedName>
</protein>
<keyword evidence="5 8" id="KW-0238">DNA-binding</keyword>
<evidence type="ECO:0000256" key="1">
    <source>
        <dbReference type="ARBA" id="ARBA00022723"/>
    </source>
</evidence>
<dbReference type="GO" id="GO:0008270">
    <property type="term" value="F:zinc ion binding"/>
    <property type="evidence" value="ECO:0007669"/>
    <property type="project" value="UniProtKB-KW"/>
</dbReference>
<dbReference type="GO" id="GO:0003677">
    <property type="term" value="F:DNA binding"/>
    <property type="evidence" value="ECO:0007669"/>
    <property type="project" value="UniProtKB-UniRule"/>
</dbReference>
<evidence type="ECO:0000256" key="10">
    <source>
        <dbReference type="SAM" id="MobiDB-lite"/>
    </source>
</evidence>
<evidence type="ECO:0000313" key="12">
    <source>
        <dbReference type="EMBL" id="KAF5734634.1"/>
    </source>
</evidence>
<sequence>MQDIHSIGGGGRLFGAVSGGGGDRRLRPQNHQALKCPRCDSLNTKFCYYNNYNLSQPRHFCKSCRRYWTKGGVLRNVPVGGGCRKTKRSKAKPSSGNASSPPRAQQQQQQEGNSNNSHSSSESSSLTAVTNATTASTIEAVSASSPSNNLLNNSITEPKFFTNANPNGFEPSLLEHGSDCGIFTDMGSFTSLITSSNEQLSFGFGNILNQEGLEQNRQWHEQEQKMMSVGGEELQMGGAFDQTVNVELSGLQNRSGNGDQFGSLDWQGSTDQGLFDIPNNVDHAYWNQSQWTDQDQPNNLYLP</sequence>
<evidence type="ECO:0000256" key="9">
    <source>
        <dbReference type="RuleBase" id="RU369094"/>
    </source>
</evidence>
<feature type="region of interest" description="Disordered" evidence="10">
    <location>
        <begin position="79"/>
        <end position="130"/>
    </location>
</feature>
<dbReference type="EMBL" id="JAAARO010000015">
    <property type="protein sequence ID" value="KAF5734634.1"/>
    <property type="molecule type" value="Genomic_DNA"/>
</dbReference>
<keyword evidence="3 9" id="KW-0862">Zinc</keyword>
<accession>A0A7J7CKQ2</accession>
<keyword evidence="2 8" id="KW-0863">Zinc-finger</keyword>
<keyword evidence="1 9" id="KW-0479">Metal-binding</keyword>
<dbReference type="InterPro" id="IPR003851">
    <property type="entry name" value="Znf_Dof"/>
</dbReference>
<comment type="function">
    <text evidence="9">Transcription factor that binds specifically to a 5'-AA[AG]G-3' consensus core sequence.</text>
</comment>
<comment type="subcellular location">
    <subcellularLocation>
        <location evidence="8 9">Nucleus</location>
    </subcellularLocation>
</comment>
<dbReference type="GO" id="GO:0005634">
    <property type="term" value="C:nucleus"/>
    <property type="evidence" value="ECO:0007669"/>
    <property type="project" value="UniProtKB-SubCell"/>
</dbReference>
<organism evidence="12 13">
    <name type="scientific">Tripterygium wilfordii</name>
    <name type="common">Thunder God vine</name>
    <dbReference type="NCBI Taxonomy" id="458696"/>
    <lineage>
        <taxon>Eukaryota</taxon>
        <taxon>Viridiplantae</taxon>
        <taxon>Streptophyta</taxon>
        <taxon>Embryophyta</taxon>
        <taxon>Tracheophyta</taxon>
        <taxon>Spermatophyta</taxon>
        <taxon>Magnoliopsida</taxon>
        <taxon>eudicotyledons</taxon>
        <taxon>Gunneridae</taxon>
        <taxon>Pentapetalae</taxon>
        <taxon>rosids</taxon>
        <taxon>fabids</taxon>
        <taxon>Celastrales</taxon>
        <taxon>Celastraceae</taxon>
        <taxon>Tripterygium</taxon>
    </lineage>
</organism>
<feature type="domain" description="Dof-type" evidence="11">
    <location>
        <begin position="34"/>
        <end position="88"/>
    </location>
</feature>
<dbReference type="Proteomes" id="UP000593562">
    <property type="component" value="Unassembled WGS sequence"/>
</dbReference>
<proteinExistence type="predicted"/>